<proteinExistence type="predicted"/>
<organism evidence="1 2">
    <name type="scientific">Smallanthus sonchifolius</name>
    <dbReference type="NCBI Taxonomy" id="185202"/>
    <lineage>
        <taxon>Eukaryota</taxon>
        <taxon>Viridiplantae</taxon>
        <taxon>Streptophyta</taxon>
        <taxon>Embryophyta</taxon>
        <taxon>Tracheophyta</taxon>
        <taxon>Spermatophyta</taxon>
        <taxon>Magnoliopsida</taxon>
        <taxon>eudicotyledons</taxon>
        <taxon>Gunneridae</taxon>
        <taxon>Pentapetalae</taxon>
        <taxon>asterids</taxon>
        <taxon>campanulids</taxon>
        <taxon>Asterales</taxon>
        <taxon>Asteraceae</taxon>
        <taxon>Asteroideae</taxon>
        <taxon>Heliantheae alliance</taxon>
        <taxon>Millerieae</taxon>
        <taxon>Smallanthus</taxon>
    </lineage>
</organism>
<name>A0ACB9IQF9_9ASTR</name>
<comment type="caution">
    <text evidence="1">The sequence shown here is derived from an EMBL/GenBank/DDBJ whole genome shotgun (WGS) entry which is preliminary data.</text>
</comment>
<gene>
    <name evidence="1" type="ORF">L1987_19949</name>
</gene>
<accession>A0ACB9IQF9</accession>
<dbReference type="Proteomes" id="UP001056120">
    <property type="component" value="Linkage Group LG07"/>
</dbReference>
<evidence type="ECO:0000313" key="2">
    <source>
        <dbReference type="Proteomes" id="UP001056120"/>
    </source>
</evidence>
<sequence>MCRVLFTFVIKGWVSSLGEKLKKLEQNNDLNSYVLQLEDEIELAEITLEGLSKSVNQLVQKCAKSQPNNLMKLLQKSTRDCWRLPVVTLTTIAVSLPRIKRAEVDSLLESVREGLLYITVVEKCLNATDERVSSQKAAETLWREVIFDKKWLGNALQDLASQVNTADQHIVEWFRDKANKDNIEGPNDDPISRSICANSMYRLTETILLTCHTNIDVTDSQDLTNLPEVITMKCHTRMIEEGRTVSKMPPNFLPEQLYVSSESSRTCTSILSRGQSWMHTAEIDC</sequence>
<protein>
    <submittedName>
        <fullName evidence="1">Uncharacterized protein</fullName>
    </submittedName>
</protein>
<reference evidence="1 2" key="2">
    <citation type="journal article" date="2022" name="Mol. Ecol. Resour.">
        <title>The genomes of chicory, endive, great burdock and yacon provide insights into Asteraceae paleo-polyploidization history and plant inulin production.</title>
        <authorList>
            <person name="Fan W."/>
            <person name="Wang S."/>
            <person name="Wang H."/>
            <person name="Wang A."/>
            <person name="Jiang F."/>
            <person name="Liu H."/>
            <person name="Zhao H."/>
            <person name="Xu D."/>
            <person name="Zhang Y."/>
        </authorList>
    </citation>
    <scope>NUCLEOTIDE SEQUENCE [LARGE SCALE GENOMIC DNA]</scope>
    <source>
        <strain evidence="2">cv. Yunnan</strain>
        <tissue evidence="1">Leaves</tissue>
    </source>
</reference>
<evidence type="ECO:0000313" key="1">
    <source>
        <dbReference type="EMBL" id="KAI3810337.1"/>
    </source>
</evidence>
<dbReference type="EMBL" id="CM042024">
    <property type="protein sequence ID" value="KAI3810337.1"/>
    <property type="molecule type" value="Genomic_DNA"/>
</dbReference>
<reference evidence="2" key="1">
    <citation type="journal article" date="2022" name="Mol. Ecol. Resour.">
        <title>The genomes of chicory, endive, great burdock and yacon provide insights into Asteraceae palaeo-polyploidization history and plant inulin production.</title>
        <authorList>
            <person name="Fan W."/>
            <person name="Wang S."/>
            <person name="Wang H."/>
            <person name="Wang A."/>
            <person name="Jiang F."/>
            <person name="Liu H."/>
            <person name="Zhao H."/>
            <person name="Xu D."/>
            <person name="Zhang Y."/>
        </authorList>
    </citation>
    <scope>NUCLEOTIDE SEQUENCE [LARGE SCALE GENOMIC DNA]</scope>
    <source>
        <strain evidence="2">cv. Yunnan</strain>
    </source>
</reference>
<keyword evidence="2" id="KW-1185">Reference proteome</keyword>